<dbReference type="EMBL" id="JBGUAW010000005">
    <property type="protein sequence ID" value="MFA9461005.1"/>
    <property type="molecule type" value="Genomic_DNA"/>
</dbReference>
<dbReference type="SMART" id="SM00953">
    <property type="entry name" value="RES"/>
    <property type="match status" value="1"/>
</dbReference>
<accession>A0ABV4TUK0</accession>
<feature type="domain" description="RES" evidence="1">
    <location>
        <begin position="15"/>
        <end position="140"/>
    </location>
</feature>
<proteinExistence type="predicted"/>
<dbReference type="InterPro" id="IPR014914">
    <property type="entry name" value="RES_dom"/>
</dbReference>
<dbReference type="Pfam" id="PF08808">
    <property type="entry name" value="RES"/>
    <property type="match status" value="1"/>
</dbReference>
<organism evidence="2 3">
    <name type="scientific">Thiohalorhabdus methylotrophus</name>
    <dbReference type="NCBI Taxonomy" id="3242694"/>
    <lineage>
        <taxon>Bacteria</taxon>
        <taxon>Pseudomonadati</taxon>
        <taxon>Pseudomonadota</taxon>
        <taxon>Gammaproteobacteria</taxon>
        <taxon>Thiohalorhabdales</taxon>
        <taxon>Thiohalorhabdaceae</taxon>
        <taxon>Thiohalorhabdus</taxon>
    </lineage>
</organism>
<evidence type="ECO:0000313" key="2">
    <source>
        <dbReference type="EMBL" id="MFA9461005.1"/>
    </source>
</evidence>
<reference evidence="2 3" key="1">
    <citation type="submission" date="2024-08" db="EMBL/GenBank/DDBJ databases">
        <title>Whole-genome sequencing of halo(alkali)philic microorganisms from hypersaline lakes.</title>
        <authorList>
            <person name="Sorokin D.Y."/>
            <person name="Merkel A.Y."/>
            <person name="Messina E."/>
            <person name="Yakimov M."/>
        </authorList>
    </citation>
    <scope>NUCLEOTIDE SEQUENCE [LARGE SCALE GENOMIC DNA]</scope>
    <source>
        <strain evidence="2 3">Cl-TMA</strain>
    </source>
</reference>
<sequence length="153" mass="17181">MRVWRLTHPKWKEAAFTGEGSRIAGRRWNPPGWAAVYCADSLALAMLEVLVHLAAESRDLIFLAYPVQVPDEAILTLPASELPKHWRQEPAPENTQSLGERWLRRGETLALQVPSVIVPQETNLIINPNHQDFGQVVVGPAEEVGFDSRIWQG</sequence>
<evidence type="ECO:0000313" key="3">
    <source>
        <dbReference type="Proteomes" id="UP001575181"/>
    </source>
</evidence>
<comment type="caution">
    <text evidence="2">The sequence shown here is derived from an EMBL/GenBank/DDBJ whole genome shotgun (WGS) entry which is preliminary data.</text>
</comment>
<gene>
    <name evidence="2" type="ORF">ACERLL_09225</name>
</gene>
<dbReference type="RefSeq" id="WP_373655784.1">
    <property type="nucleotide sequence ID" value="NZ_JBGUAW010000005.1"/>
</dbReference>
<evidence type="ECO:0000259" key="1">
    <source>
        <dbReference type="SMART" id="SM00953"/>
    </source>
</evidence>
<name>A0ABV4TUK0_9GAMM</name>
<protein>
    <submittedName>
        <fullName evidence="2">RES family NAD+ phosphorylase</fullName>
    </submittedName>
</protein>
<dbReference type="Proteomes" id="UP001575181">
    <property type="component" value="Unassembled WGS sequence"/>
</dbReference>
<keyword evidence="3" id="KW-1185">Reference proteome</keyword>